<feature type="non-terminal residue" evidence="5">
    <location>
        <position position="1"/>
    </location>
</feature>
<protein>
    <submittedName>
        <fullName evidence="5">Response regulator transcription factor</fullName>
    </submittedName>
</protein>
<comment type="caution">
    <text evidence="5">The sequence shown here is derived from an EMBL/GenBank/DDBJ whole genome shotgun (WGS) entry which is preliminary data.</text>
</comment>
<evidence type="ECO:0000256" key="1">
    <source>
        <dbReference type="ARBA" id="ARBA00023015"/>
    </source>
</evidence>
<proteinExistence type="predicted"/>
<evidence type="ECO:0000256" key="2">
    <source>
        <dbReference type="ARBA" id="ARBA00023125"/>
    </source>
</evidence>
<dbReference type="Pfam" id="PF00196">
    <property type="entry name" value="GerE"/>
    <property type="match status" value="1"/>
</dbReference>
<dbReference type="SMART" id="SM00421">
    <property type="entry name" value="HTH_LUXR"/>
    <property type="match status" value="1"/>
</dbReference>
<dbReference type="PROSITE" id="PS00622">
    <property type="entry name" value="HTH_LUXR_1"/>
    <property type="match status" value="1"/>
</dbReference>
<dbReference type="Gene3D" id="1.10.10.10">
    <property type="entry name" value="Winged helix-like DNA-binding domain superfamily/Winged helix DNA-binding domain"/>
    <property type="match status" value="1"/>
</dbReference>
<evidence type="ECO:0000256" key="3">
    <source>
        <dbReference type="ARBA" id="ARBA00023163"/>
    </source>
</evidence>
<name>A0ABW3BC93_9ACTN</name>
<dbReference type="Proteomes" id="UP001596956">
    <property type="component" value="Unassembled WGS sequence"/>
</dbReference>
<evidence type="ECO:0000259" key="4">
    <source>
        <dbReference type="PROSITE" id="PS50043"/>
    </source>
</evidence>
<gene>
    <name evidence="5" type="ORF">ACFQZU_04940</name>
</gene>
<dbReference type="InterPro" id="IPR036388">
    <property type="entry name" value="WH-like_DNA-bd_sf"/>
</dbReference>
<feature type="domain" description="HTH luxR-type" evidence="4">
    <location>
        <begin position="13"/>
        <end position="78"/>
    </location>
</feature>
<sequence length="85" mass="8852">EFAAPPEAGAAGEDVLPGGLSPREAEVLTCVAAGLANRRIAGTLAISERTVERHLANIFRKLGVASRTEAACYAFEHGLVHPRGS</sequence>
<evidence type="ECO:0000313" key="6">
    <source>
        <dbReference type="Proteomes" id="UP001596956"/>
    </source>
</evidence>
<keyword evidence="6" id="KW-1185">Reference proteome</keyword>
<dbReference type="EMBL" id="JBHTHR010000081">
    <property type="protein sequence ID" value="MFD0800665.1"/>
    <property type="molecule type" value="Genomic_DNA"/>
</dbReference>
<dbReference type="PRINTS" id="PR00038">
    <property type="entry name" value="HTHLUXR"/>
</dbReference>
<dbReference type="CDD" id="cd06170">
    <property type="entry name" value="LuxR_C_like"/>
    <property type="match status" value="1"/>
</dbReference>
<organism evidence="5 6">
    <name type="scientific">Streptomonospora algeriensis</name>
    <dbReference type="NCBI Taxonomy" id="995084"/>
    <lineage>
        <taxon>Bacteria</taxon>
        <taxon>Bacillati</taxon>
        <taxon>Actinomycetota</taxon>
        <taxon>Actinomycetes</taxon>
        <taxon>Streptosporangiales</taxon>
        <taxon>Nocardiopsidaceae</taxon>
        <taxon>Streptomonospora</taxon>
    </lineage>
</organism>
<dbReference type="PROSITE" id="PS50043">
    <property type="entry name" value="HTH_LUXR_2"/>
    <property type="match status" value="1"/>
</dbReference>
<dbReference type="PANTHER" id="PTHR44688:SF16">
    <property type="entry name" value="DNA-BINDING TRANSCRIPTIONAL ACTIVATOR DEVR_DOSR"/>
    <property type="match status" value="1"/>
</dbReference>
<reference evidence="6" key="1">
    <citation type="journal article" date="2019" name="Int. J. Syst. Evol. Microbiol.">
        <title>The Global Catalogue of Microorganisms (GCM) 10K type strain sequencing project: providing services to taxonomists for standard genome sequencing and annotation.</title>
        <authorList>
            <consortium name="The Broad Institute Genomics Platform"/>
            <consortium name="The Broad Institute Genome Sequencing Center for Infectious Disease"/>
            <person name="Wu L."/>
            <person name="Ma J."/>
        </authorList>
    </citation>
    <scope>NUCLEOTIDE SEQUENCE [LARGE SCALE GENOMIC DNA]</scope>
    <source>
        <strain evidence="6">CCUG 63369</strain>
    </source>
</reference>
<keyword evidence="2" id="KW-0238">DNA-binding</keyword>
<keyword evidence="1" id="KW-0805">Transcription regulation</keyword>
<dbReference type="InterPro" id="IPR016032">
    <property type="entry name" value="Sig_transdc_resp-reg_C-effctor"/>
</dbReference>
<dbReference type="InterPro" id="IPR000792">
    <property type="entry name" value="Tscrpt_reg_LuxR_C"/>
</dbReference>
<dbReference type="PANTHER" id="PTHR44688">
    <property type="entry name" value="DNA-BINDING TRANSCRIPTIONAL ACTIVATOR DEVR_DOSR"/>
    <property type="match status" value="1"/>
</dbReference>
<keyword evidence="3" id="KW-0804">Transcription</keyword>
<evidence type="ECO:0000313" key="5">
    <source>
        <dbReference type="EMBL" id="MFD0800665.1"/>
    </source>
</evidence>
<dbReference type="SUPFAM" id="SSF46894">
    <property type="entry name" value="C-terminal effector domain of the bipartite response regulators"/>
    <property type="match status" value="1"/>
</dbReference>
<accession>A0ABW3BC93</accession>